<dbReference type="SUPFAM" id="SSF55166">
    <property type="entry name" value="Hedgehog/DD-peptidase"/>
    <property type="match status" value="1"/>
</dbReference>
<dbReference type="AlphaFoldDB" id="A0A942IC53"/>
<keyword evidence="2" id="KW-1185">Reference proteome</keyword>
<dbReference type="InterPro" id="IPR009045">
    <property type="entry name" value="Zn_M74/Hedgehog-like"/>
</dbReference>
<reference evidence="1" key="1">
    <citation type="submission" date="2021-04" db="EMBL/GenBank/DDBJ databases">
        <title>Devosia litorisediminis sp. nov., isolated from a sand dune.</title>
        <authorList>
            <person name="Park S."/>
            <person name="Yoon J.-H."/>
        </authorList>
    </citation>
    <scope>NUCLEOTIDE SEQUENCE</scope>
    <source>
        <strain evidence="1">BSSL-BM10</strain>
    </source>
</reference>
<gene>
    <name evidence="1" type="ORF">KD146_01495</name>
</gene>
<name>A0A942IC53_9HYPH</name>
<dbReference type="RefSeq" id="WP_212656990.1">
    <property type="nucleotide sequence ID" value="NZ_JAGXTP010000001.1"/>
</dbReference>
<evidence type="ECO:0008006" key="3">
    <source>
        <dbReference type="Google" id="ProtNLM"/>
    </source>
</evidence>
<protein>
    <recommendedName>
        <fullName evidence="3">Peptidase M15</fullName>
    </recommendedName>
</protein>
<dbReference type="Proteomes" id="UP000678281">
    <property type="component" value="Unassembled WGS sequence"/>
</dbReference>
<comment type="caution">
    <text evidence="1">The sequence shown here is derived from an EMBL/GenBank/DDBJ whole genome shotgun (WGS) entry which is preliminary data.</text>
</comment>
<dbReference type="EMBL" id="JAGXTP010000001">
    <property type="protein sequence ID" value="MBS3847359.1"/>
    <property type="molecule type" value="Genomic_DNA"/>
</dbReference>
<evidence type="ECO:0000313" key="1">
    <source>
        <dbReference type="EMBL" id="MBS3847359.1"/>
    </source>
</evidence>
<organism evidence="1 2">
    <name type="scientific">Devosia litorisediminis</name>
    <dbReference type="NCBI Taxonomy" id="2829817"/>
    <lineage>
        <taxon>Bacteria</taxon>
        <taxon>Pseudomonadati</taxon>
        <taxon>Pseudomonadota</taxon>
        <taxon>Alphaproteobacteria</taxon>
        <taxon>Hyphomicrobiales</taxon>
        <taxon>Devosiaceae</taxon>
        <taxon>Devosia</taxon>
    </lineage>
</organism>
<sequence length="209" mass="23951">MRQPQSVKGLEELGRVRLSESFYLRDFLYSEIAAIHAIPNIPDDPDLAIAAGTALCQNLLEPLQARFGRISIRSSYRSCALNQFGNANKLNCSRNEANYAGHIWDRRDAAGHMGATACIIINRFVPYYERTGDWEAMAWWIHDHLPYHDMQFFPRYAAFNLQWREQPERRIYSYIPPRRGTLTKPGESNRNIDHSSAYAAMLAELGASQ</sequence>
<proteinExistence type="predicted"/>
<accession>A0A942IC53</accession>
<evidence type="ECO:0000313" key="2">
    <source>
        <dbReference type="Proteomes" id="UP000678281"/>
    </source>
</evidence>